<proteinExistence type="predicted"/>
<name>A0A6B0Y3N9_9RHOB</name>
<protein>
    <submittedName>
        <fullName evidence="1">MoaD/ThiS family protein</fullName>
    </submittedName>
</protein>
<dbReference type="InterPro" id="IPR012675">
    <property type="entry name" value="Beta-grasp_dom_sf"/>
</dbReference>
<dbReference type="Pfam" id="PF02597">
    <property type="entry name" value="ThiS"/>
    <property type="match status" value="1"/>
</dbReference>
<organism evidence="1">
    <name type="scientific">Boseongicola sp. SB0664_bin_43</name>
    <dbReference type="NCBI Taxonomy" id="2604844"/>
    <lineage>
        <taxon>Bacteria</taxon>
        <taxon>Pseudomonadati</taxon>
        <taxon>Pseudomonadota</taxon>
        <taxon>Alphaproteobacteria</taxon>
        <taxon>Rhodobacterales</taxon>
        <taxon>Paracoccaceae</taxon>
        <taxon>Boseongicola</taxon>
    </lineage>
</organism>
<sequence>MSYRPLVTVHLWSGLRSLADGRETVEVRAATVGQMLDALVAEIPALAEPLEAGVSVSIDGKIYAQGLTQPVTEDNEIYLLQRIKGG</sequence>
<dbReference type="AlphaFoldDB" id="A0A6B0Y3N9"/>
<comment type="caution">
    <text evidence="1">The sequence shown here is derived from an EMBL/GenBank/DDBJ whole genome shotgun (WGS) entry which is preliminary data.</text>
</comment>
<dbReference type="SUPFAM" id="SSF54285">
    <property type="entry name" value="MoaD/ThiS"/>
    <property type="match status" value="1"/>
</dbReference>
<accession>A0A6B0Y3N9</accession>
<dbReference type="Gene3D" id="3.10.20.30">
    <property type="match status" value="1"/>
</dbReference>
<gene>
    <name evidence="1" type="ORF">F4Y60_09525</name>
</gene>
<evidence type="ECO:0000313" key="1">
    <source>
        <dbReference type="EMBL" id="MXY34310.1"/>
    </source>
</evidence>
<reference evidence="1" key="1">
    <citation type="submission" date="2019-09" db="EMBL/GenBank/DDBJ databases">
        <title>Characterisation of the sponge microbiome using genome-centric metagenomics.</title>
        <authorList>
            <person name="Engelberts J.P."/>
            <person name="Robbins S.J."/>
            <person name="De Goeij J.M."/>
            <person name="Aranda M."/>
            <person name="Bell S.C."/>
            <person name="Webster N.S."/>
        </authorList>
    </citation>
    <scope>NUCLEOTIDE SEQUENCE</scope>
    <source>
        <strain evidence="1">SB0664_bin_43</strain>
    </source>
</reference>
<dbReference type="InterPro" id="IPR003749">
    <property type="entry name" value="ThiS/MoaD-like"/>
</dbReference>
<dbReference type="InterPro" id="IPR016155">
    <property type="entry name" value="Mopterin_synth/thiamin_S_b"/>
</dbReference>
<dbReference type="EMBL" id="VXRY01000379">
    <property type="protein sequence ID" value="MXY34310.1"/>
    <property type="molecule type" value="Genomic_DNA"/>
</dbReference>